<feature type="domain" description="FAD/NAD(P)-binding" evidence="1">
    <location>
        <begin position="8"/>
        <end position="205"/>
    </location>
</feature>
<proteinExistence type="predicted"/>
<keyword evidence="3" id="KW-1185">Reference proteome</keyword>
<dbReference type="SUPFAM" id="SSF51971">
    <property type="entry name" value="Nucleotide-binding domain"/>
    <property type="match status" value="1"/>
</dbReference>
<dbReference type="Gene3D" id="3.50.50.60">
    <property type="entry name" value="FAD/NAD(P)-binding domain"/>
    <property type="match status" value="2"/>
</dbReference>
<sequence length="348" mass="38971">MNKKIFEWAIVGAGPAGIAALGKLLDHGIAPEKILWVDPEFAVGDLGKHWSNVSSNTSVRLFLQFLQNASSFAYEKARKAFLLNQLPQEKTCLLQHIAEPLQWVTQQLCQNVHAKQTMIHEMNLSKRVWLLQSNSETFAAKQVILATGAVAESLNHPEIETIAFETAIDCKLLAQAVKQEDSIAVFGSSHSAIIIIKNLVDLGVKKIVNFYRSPCRYAVNMGDWILFDNAGLKGETAEWAREHIDGVRPDNLSRYINNAANLASFLPECNKAVYAVGFKRRNSIHVHEYEPIQYNPHLGIIGPGLFGLGIAYPELKADPFGNEEYQVGLWKFMVYLNKILPVWLKYSP</sequence>
<evidence type="ECO:0000259" key="1">
    <source>
        <dbReference type="Pfam" id="PF07992"/>
    </source>
</evidence>
<dbReference type="PANTHER" id="PTHR38688">
    <property type="entry name" value="PYR_REDOX_2 DOMAIN-CONTAINING PROTEIN"/>
    <property type="match status" value="1"/>
</dbReference>
<protein>
    <submittedName>
        <fullName evidence="2">Pyridine nucleotide-disulfide oxidoreductase</fullName>
    </submittedName>
</protein>
<organism evidence="2 3">
    <name type="scientific">Legionella septentrionalis</name>
    <dbReference type="NCBI Taxonomy" id="2498109"/>
    <lineage>
        <taxon>Bacteria</taxon>
        <taxon>Pseudomonadati</taxon>
        <taxon>Pseudomonadota</taxon>
        <taxon>Gammaproteobacteria</taxon>
        <taxon>Legionellales</taxon>
        <taxon>Legionellaceae</taxon>
        <taxon>Legionella</taxon>
    </lineage>
</organism>
<gene>
    <name evidence="2" type="ORF">EKM59_00240</name>
</gene>
<dbReference type="InterPro" id="IPR036188">
    <property type="entry name" value="FAD/NAD-bd_sf"/>
</dbReference>
<dbReference type="RefSeq" id="WP_126953788.1">
    <property type="nucleotide sequence ID" value="NZ_RZGR01000001.1"/>
</dbReference>
<dbReference type="InterPro" id="IPR053275">
    <property type="entry name" value="Agnestin_monoxygenase"/>
</dbReference>
<dbReference type="OrthoDB" id="4680340at2"/>
<reference evidence="2 3" key="1">
    <citation type="submission" date="2018-12" db="EMBL/GenBank/DDBJ databases">
        <title>Legionella sp,whole genome shotgun sequence.</title>
        <authorList>
            <person name="Wu H."/>
        </authorList>
    </citation>
    <scope>NUCLEOTIDE SEQUENCE [LARGE SCALE GENOMIC DNA]</scope>
    <source>
        <strain evidence="3">km714</strain>
    </source>
</reference>
<dbReference type="GO" id="GO:0016491">
    <property type="term" value="F:oxidoreductase activity"/>
    <property type="evidence" value="ECO:0007669"/>
    <property type="project" value="InterPro"/>
</dbReference>
<dbReference type="PANTHER" id="PTHR38688:SF1">
    <property type="entry name" value="FAD_NAD(P)-BINDING DOMAIN-CONTAINING PROTEIN"/>
    <property type="match status" value="1"/>
</dbReference>
<evidence type="ECO:0000313" key="2">
    <source>
        <dbReference type="EMBL" id="RUQ91526.1"/>
    </source>
</evidence>
<dbReference type="Proteomes" id="UP000288012">
    <property type="component" value="Unassembled WGS sequence"/>
</dbReference>
<comment type="caution">
    <text evidence="2">The sequence shown here is derived from an EMBL/GenBank/DDBJ whole genome shotgun (WGS) entry which is preliminary data.</text>
</comment>
<dbReference type="AlphaFoldDB" id="A0A433JMB1"/>
<accession>A0A433JMB1</accession>
<dbReference type="EMBL" id="RZGR01000001">
    <property type="protein sequence ID" value="RUQ91526.1"/>
    <property type="molecule type" value="Genomic_DNA"/>
</dbReference>
<dbReference type="Pfam" id="PF07992">
    <property type="entry name" value="Pyr_redox_2"/>
    <property type="match status" value="1"/>
</dbReference>
<evidence type="ECO:0000313" key="3">
    <source>
        <dbReference type="Proteomes" id="UP000288012"/>
    </source>
</evidence>
<name>A0A433JMB1_9GAMM</name>
<dbReference type="InterPro" id="IPR023753">
    <property type="entry name" value="FAD/NAD-binding_dom"/>
</dbReference>